<comment type="caution">
    <text evidence="8">The sequence shown here is derived from an EMBL/GenBank/DDBJ whole genome shotgun (WGS) entry which is preliminary data.</text>
</comment>
<protein>
    <submittedName>
        <fullName evidence="8">Uncharacterized protein</fullName>
    </submittedName>
</protein>
<dbReference type="InterPro" id="IPR016152">
    <property type="entry name" value="PTrfase/Anion_transptr"/>
</dbReference>
<name>A0A0R1KDY7_9LACO</name>
<dbReference type="InterPro" id="IPR013196">
    <property type="entry name" value="HTH_11"/>
</dbReference>
<feature type="domain" description="PTS EIIA type-2" evidence="5">
    <location>
        <begin position="503"/>
        <end position="644"/>
    </location>
</feature>
<dbReference type="InterPro" id="IPR011608">
    <property type="entry name" value="PRD"/>
</dbReference>
<dbReference type="AlphaFoldDB" id="A0A0R1KDY7"/>
<feature type="domain" description="PRD" evidence="7">
    <location>
        <begin position="296"/>
        <end position="403"/>
    </location>
</feature>
<dbReference type="Gene3D" id="3.40.930.10">
    <property type="entry name" value="Mannitol-specific EII, Chain A"/>
    <property type="match status" value="1"/>
</dbReference>
<organism evidence="8 9">
    <name type="scientific">Companilactobacillus bobalius DSM 19674</name>
    <dbReference type="NCBI Taxonomy" id="1423788"/>
    <lineage>
        <taxon>Bacteria</taxon>
        <taxon>Bacillati</taxon>
        <taxon>Bacillota</taxon>
        <taxon>Bacilli</taxon>
        <taxon>Lactobacillales</taxon>
        <taxon>Lactobacillaceae</taxon>
        <taxon>Companilactobacillus</taxon>
        <taxon>Companilactobacillus bobalius</taxon>
    </lineage>
</organism>
<dbReference type="GO" id="GO:0008982">
    <property type="term" value="F:protein-N(PI)-phosphohistidine-sugar phosphotransferase activity"/>
    <property type="evidence" value="ECO:0007669"/>
    <property type="project" value="InterPro"/>
</dbReference>
<dbReference type="Proteomes" id="UP000051515">
    <property type="component" value="Unassembled WGS sequence"/>
</dbReference>
<sequence length="653" mass="75596">MLKLSYPRLKQILMIMILTKIEVPGSELSKRLNVSTRTVRSDVTKLNSDISDYKLEIMNRRGKGYYLEVSDSQQLDKLKRDLNNLEKKTSLDTSSGRIKYLLNRLLTSEEPISIDDILDNLYISINTLNNYIIEIKQIISKYNLRIVHKNNGLSLVGDEESKRYCFIDQLENKNYKEYVLGFTTNERKLFSNIDLDDISEVVNDFIDREMKEIPDYNRKNIIIHVALSLSRIESGHVLQNFNSELQVSQDFQNEFDKMFDRLEQSIGNRISLPEREYVKYHVGLNNPQIVNNSNEPEVELIKKSVLLFLDKIRDNYTFNLLNDDLLIKNLTEHIKAVIKISDLDSTRKNPLLDVILSTFPLAYEMTVTSINILEHQLKLHLSKDELSFITLHVGASMERNYSNKWKKRNVAIICGSGTATANLLKIKLESRFSNYLNIMGVYSYAEYCSDSYPKEVDFLISTVPILNSKVPVVEVDLSNFANDSKELYDFITSTSNGQQVLYSLFKPELVFVNSNLQTRKQVLDFLCDKLEEQAVVRSDFREKMFEREKMYSTAIGGEIAIPHPIKFAANKSNVAFMQLKKPIVWDDNDNKIQLIFLLAINEEEYPKIQTLFSFLVDLQSDTRFYNAISKCKDSNEAMKVINSFIQNNINQRA</sequence>
<evidence type="ECO:0000313" key="8">
    <source>
        <dbReference type="EMBL" id="KRK81480.1"/>
    </source>
</evidence>
<proteinExistence type="predicted"/>
<dbReference type="Pfam" id="PF00874">
    <property type="entry name" value="PRD"/>
    <property type="match status" value="1"/>
</dbReference>
<dbReference type="CDD" id="cd00211">
    <property type="entry name" value="PTS_IIA_fru"/>
    <property type="match status" value="1"/>
</dbReference>
<evidence type="ECO:0000256" key="1">
    <source>
        <dbReference type="ARBA" id="ARBA00022737"/>
    </source>
</evidence>
<dbReference type="STRING" id="1423788.FC78_GL000532"/>
<keyword evidence="4" id="KW-0804">Transcription</keyword>
<evidence type="ECO:0000259" key="7">
    <source>
        <dbReference type="PROSITE" id="PS51372"/>
    </source>
</evidence>
<keyword evidence="2" id="KW-0805">Transcription regulation</keyword>
<evidence type="ECO:0000256" key="4">
    <source>
        <dbReference type="ARBA" id="ARBA00023163"/>
    </source>
</evidence>
<dbReference type="InterPro" id="IPR007737">
    <property type="entry name" value="Mga_HTH"/>
</dbReference>
<feature type="domain" description="PTS EIIB type-2" evidence="6">
    <location>
        <begin position="408"/>
        <end position="499"/>
    </location>
</feature>
<dbReference type="PATRIC" id="fig|1423788.3.peg.544"/>
<dbReference type="SUPFAM" id="SSF63520">
    <property type="entry name" value="PTS-regulatory domain, PRD"/>
    <property type="match status" value="2"/>
</dbReference>
<accession>A0A0R1KDY7</accession>
<evidence type="ECO:0000259" key="6">
    <source>
        <dbReference type="PROSITE" id="PS51099"/>
    </source>
</evidence>
<keyword evidence="9" id="KW-1185">Reference proteome</keyword>
<dbReference type="SUPFAM" id="SSF46785">
    <property type="entry name" value="Winged helix' DNA-binding domain"/>
    <property type="match status" value="1"/>
</dbReference>
<dbReference type="GO" id="GO:0009401">
    <property type="term" value="P:phosphoenolpyruvate-dependent sugar phosphotransferase system"/>
    <property type="evidence" value="ECO:0007669"/>
    <property type="project" value="InterPro"/>
</dbReference>
<dbReference type="CDD" id="cd05568">
    <property type="entry name" value="PTS_IIB_bgl_like"/>
    <property type="match status" value="1"/>
</dbReference>
<dbReference type="Pfam" id="PF05043">
    <property type="entry name" value="Mga"/>
    <property type="match status" value="1"/>
</dbReference>
<dbReference type="InterPro" id="IPR002178">
    <property type="entry name" value="PTS_EIIA_type-2_dom"/>
</dbReference>
<dbReference type="PROSITE" id="PS51099">
    <property type="entry name" value="PTS_EIIB_TYPE_2"/>
    <property type="match status" value="1"/>
</dbReference>
<dbReference type="OrthoDB" id="3710983at2"/>
<evidence type="ECO:0000256" key="2">
    <source>
        <dbReference type="ARBA" id="ARBA00023015"/>
    </source>
</evidence>
<dbReference type="Pfam" id="PF00359">
    <property type="entry name" value="PTS_EIIA_2"/>
    <property type="match status" value="1"/>
</dbReference>
<dbReference type="InterPro" id="IPR036388">
    <property type="entry name" value="WH-like_DNA-bd_sf"/>
</dbReference>
<dbReference type="RefSeq" id="WP_056954818.1">
    <property type="nucleotide sequence ID" value="NZ_AZDY01000042.1"/>
</dbReference>
<dbReference type="PROSITE" id="PS51094">
    <property type="entry name" value="PTS_EIIA_TYPE_2"/>
    <property type="match status" value="1"/>
</dbReference>
<evidence type="ECO:0000259" key="5">
    <source>
        <dbReference type="PROSITE" id="PS51094"/>
    </source>
</evidence>
<dbReference type="SUPFAM" id="SSF55804">
    <property type="entry name" value="Phoshotransferase/anion transport protein"/>
    <property type="match status" value="1"/>
</dbReference>
<dbReference type="InterPro" id="IPR036390">
    <property type="entry name" value="WH_DNA-bd_sf"/>
</dbReference>
<dbReference type="InterPro" id="IPR050661">
    <property type="entry name" value="BglG_antiterminators"/>
</dbReference>
<keyword evidence="3" id="KW-0010">Activator</keyword>
<reference evidence="8 9" key="1">
    <citation type="journal article" date="2015" name="Genome Announc.">
        <title>Expanding the biotechnology potential of lactobacilli through comparative genomics of 213 strains and associated genera.</title>
        <authorList>
            <person name="Sun Z."/>
            <person name="Harris H.M."/>
            <person name="McCann A."/>
            <person name="Guo C."/>
            <person name="Argimon S."/>
            <person name="Zhang W."/>
            <person name="Yang X."/>
            <person name="Jeffery I.B."/>
            <person name="Cooney J.C."/>
            <person name="Kagawa T.F."/>
            <person name="Liu W."/>
            <person name="Song Y."/>
            <person name="Salvetti E."/>
            <person name="Wrobel A."/>
            <person name="Rasinkangas P."/>
            <person name="Parkhill J."/>
            <person name="Rea M.C."/>
            <person name="O'Sullivan O."/>
            <person name="Ritari J."/>
            <person name="Douillard F.P."/>
            <person name="Paul Ross R."/>
            <person name="Yang R."/>
            <person name="Briner A.E."/>
            <person name="Felis G.E."/>
            <person name="de Vos W.M."/>
            <person name="Barrangou R."/>
            <person name="Klaenhammer T.R."/>
            <person name="Caufield P.W."/>
            <person name="Cui Y."/>
            <person name="Zhang H."/>
            <person name="O'Toole P.W."/>
        </authorList>
    </citation>
    <scope>NUCLEOTIDE SEQUENCE [LARGE SCALE GENOMIC DNA]</scope>
    <source>
        <strain evidence="8 9">DSM 19674</strain>
    </source>
</reference>
<dbReference type="InterPro" id="IPR036634">
    <property type="entry name" value="PRD_sf"/>
</dbReference>
<dbReference type="PROSITE" id="PS51372">
    <property type="entry name" value="PRD_2"/>
    <property type="match status" value="1"/>
</dbReference>
<dbReference type="GO" id="GO:0006355">
    <property type="term" value="P:regulation of DNA-templated transcription"/>
    <property type="evidence" value="ECO:0007669"/>
    <property type="project" value="InterPro"/>
</dbReference>
<dbReference type="EMBL" id="AZDY01000042">
    <property type="protein sequence ID" value="KRK81480.1"/>
    <property type="molecule type" value="Genomic_DNA"/>
</dbReference>
<dbReference type="Pfam" id="PF08279">
    <property type="entry name" value="HTH_11"/>
    <property type="match status" value="1"/>
</dbReference>
<dbReference type="PANTHER" id="PTHR30185">
    <property type="entry name" value="CRYPTIC BETA-GLUCOSIDE BGL OPERON ANTITERMINATOR"/>
    <property type="match status" value="1"/>
</dbReference>
<dbReference type="PANTHER" id="PTHR30185:SF13">
    <property type="entry name" value="LICABCH OPERON REGULATOR-RELATED"/>
    <property type="match status" value="1"/>
</dbReference>
<evidence type="ECO:0000313" key="9">
    <source>
        <dbReference type="Proteomes" id="UP000051515"/>
    </source>
</evidence>
<dbReference type="Gene3D" id="1.10.10.10">
    <property type="entry name" value="Winged helix-like DNA-binding domain superfamily/Winged helix DNA-binding domain"/>
    <property type="match status" value="2"/>
</dbReference>
<keyword evidence="1" id="KW-0677">Repeat</keyword>
<dbReference type="InterPro" id="IPR013011">
    <property type="entry name" value="PTS_EIIB_2"/>
</dbReference>
<dbReference type="Gene3D" id="1.10.1790.10">
    <property type="entry name" value="PRD domain"/>
    <property type="match status" value="1"/>
</dbReference>
<gene>
    <name evidence="8" type="ORF">FC78_GL000532</name>
</gene>
<evidence type="ECO:0000256" key="3">
    <source>
        <dbReference type="ARBA" id="ARBA00023159"/>
    </source>
</evidence>